<dbReference type="RefSeq" id="WP_184622460.1">
    <property type="nucleotide sequence ID" value="NZ_JACHCC010000001.1"/>
</dbReference>
<keyword evidence="1" id="KW-0472">Membrane</keyword>
<evidence type="ECO:0000256" key="1">
    <source>
        <dbReference type="SAM" id="Phobius"/>
    </source>
</evidence>
<protein>
    <submittedName>
        <fullName evidence="2">Uncharacterized protein</fullName>
    </submittedName>
</protein>
<accession>A0A7X0IZQ9</accession>
<organism evidence="2 3">
    <name type="scientific">Pedobacter cryoconitis</name>
    <dbReference type="NCBI Taxonomy" id="188932"/>
    <lineage>
        <taxon>Bacteria</taxon>
        <taxon>Pseudomonadati</taxon>
        <taxon>Bacteroidota</taxon>
        <taxon>Sphingobacteriia</taxon>
        <taxon>Sphingobacteriales</taxon>
        <taxon>Sphingobacteriaceae</taxon>
        <taxon>Pedobacter</taxon>
    </lineage>
</organism>
<dbReference type="AlphaFoldDB" id="A0A7X0IZQ9"/>
<dbReference type="Proteomes" id="UP000521017">
    <property type="component" value="Unassembled WGS sequence"/>
</dbReference>
<evidence type="ECO:0000313" key="2">
    <source>
        <dbReference type="EMBL" id="MBB6498404.1"/>
    </source>
</evidence>
<proteinExistence type="predicted"/>
<feature type="transmembrane region" description="Helical" evidence="1">
    <location>
        <begin position="65"/>
        <end position="90"/>
    </location>
</feature>
<dbReference type="EMBL" id="JACHCC010000001">
    <property type="protein sequence ID" value="MBB6498404.1"/>
    <property type="molecule type" value="Genomic_DNA"/>
</dbReference>
<sequence>METFLEFLFTAFITVLAGFLILKYKPKTRRRARNIKLNRTKEVRLNPQRKSAAGNDFYRNYSGKFILLFLIGMTLFSSVFYLVNVGYVIIKW</sequence>
<name>A0A7X0IZQ9_9SPHI</name>
<gene>
    <name evidence="2" type="ORF">HDF25_000528</name>
</gene>
<comment type="caution">
    <text evidence="2">The sequence shown here is derived from an EMBL/GenBank/DDBJ whole genome shotgun (WGS) entry which is preliminary data.</text>
</comment>
<keyword evidence="1" id="KW-1133">Transmembrane helix</keyword>
<keyword evidence="1" id="KW-0812">Transmembrane</keyword>
<feature type="transmembrane region" description="Helical" evidence="1">
    <location>
        <begin position="6"/>
        <end position="24"/>
    </location>
</feature>
<reference evidence="2 3" key="1">
    <citation type="submission" date="2020-08" db="EMBL/GenBank/DDBJ databases">
        <title>Genomic Encyclopedia of Type Strains, Phase IV (KMG-V): Genome sequencing to study the core and pangenomes of soil and plant-associated prokaryotes.</title>
        <authorList>
            <person name="Whitman W."/>
        </authorList>
    </citation>
    <scope>NUCLEOTIDE SEQUENCE [LARGE SCALE GENOMIC DNA]</scope>
    <source>
        <strain evidence="2 3">M2T3</strain>
    </source>
</reference>
<evidence type="ECO:0000313" key="3">
    <source>
        <dbReference type="Proteomes" id="UP000521017"/>
    </source>
</evidence>